<dbReference type="EMBL" id="BK015691">
    <property type="protein sequence ID" value="DAE20271.1"/>
    <property type="molecule type" value="Genomic_DNA"/>
</dbReference>
<evidence type="ECO:0000313" key="1">
    <source>
        <dbReference type="EMBL" id="DAE20271.1"/>
    </source>
</evidence>
<reference evidence="1" key="1">
    <citation type="journal article" date="2021" name="Proc. Natl. Acad. Sci. U.S.A.">
        <title>A Catalog of Tens of Thousands of Viruses from Human Metagenomes Reveals Hidden Associations with Chronic Diseases.</title>
        <authorList>
            <person name="Tisza M.J."/>
            <person name="Buck C.B."/>
        </authorList>
    </citation>
    <scope>NUCLEOTIDE SEQUENCE</scope>
    <source>
        <strain evidence="1">CtQad106</strain>
    </source>
</reference>
<name>A0A8S5QLX6_9CAUD</name>
<organism evidence="1">
    <name type="scientific">Ackermannviridae sp. ctQad106</name>
    <dbReference type="NCBI Taxonomy" id="2826820"/>
    <lineage>
        <taxon>Viruses</taxon>
        <taxon>Duplodnaviria</taxon>
        <taxon>Heunggongvirae</taxon>
        <taxon>Uroviricota</taxon>
        <taxon>Caudoviricetes</taxon>
        <taxon>Pantevenvirales</taxon>
        <taxon>Ackermannviridae</taxon>
    </lineage>
</organism>
<proteinExistence type="predicted"/>
<sequence>MKEYGVHFGDYGADSLISGETVIKAVEENFERIAKRARIGNVAGYSLIKVVLEYRKEIFGGKGGGVLSITARGSDGLVGYEPETDEPKTTELWIEGVTPDELPEPDVTTTFREN</sequence>
<accession>A0A8S5QLX6</accession>
<protein>
    <submittedName>
        <fullName evidence="1">Uncharacterized protein</fullName>
    </submittedName>
</protein>